<dbReference type="Proteomes" id="UP000295083">
    <property type="component" value="Unassembled WGS sequence"/>
</dbReference>
<keyword evidence="2" id="KW-1185">Reference proteome</keyword>
<proteinExistence type="predicted"/>
<dbReference type="InterPro" id="IPR036396">
    <property type="entry name" value="Cyt_P450_sf"/>
</dbReference>
<dbReference type="GO" id="GO:0004497">
    <property type="term" value="F:monooxygenase activity"/>
    <property type="evidence" value="ECO:0007669"/>
    <property type="project" value="InterPro"/>
</dbReference>
<dbReference type="Gene3D" id="1.10.630.10">
    <property type="entry name" value="Cytochrome P450"/>
    <property type="match status" value="1"/>
</dbReference>
<sequence>MERRSKLAQPIGDIIVRIIYNVYFYPLRYDLGQKLYAVTNLAYANVVRITLAQLSYVNADACKDIFGHRKQGQQEHIKDTSRTHQGHIKDPIVHPLFKGNIIGADCEINRRLRRLLSHGFSAQAMLNQQPMIPQYVDLLVQRLYENCQNGAKKLDMVG</sequence>
<organism evidence="1 2">
    <name type="scientific">Colletotrichum spinosum</name>
    <dbReference type="NCBI Taxonomy" id="1347390"/>
    <lineage>
        <taxon>Eukaryota</taxon>
        <taxon>Fungi</taxon>
        <taxon>Dikarya</taxon>
        <taxon>Ascomycota</taxon>
        <taxon>Pezizomycotina</taxon>
        <taxon>Sordariomycetes</taxon>
        <taxon>Hypocreomycetidae</taxon>
        <taxon>Glomerellales</taxon>
        <taxon>Glomerellaceae</taxon>
        <taxon>Colletotrichum</taxon>
        <taxon>Colletotrichum orbiculare species complex</taxon>
    </lineage>
</organism>
<protein>
    <submittedName>
        <fullName evidence="1">Trichothecene C-15 hydroxylase</fullName>
    </submittedName>
</protein>
<comment type="caution">
    <text evidence="1">The sequence shown here is derived from an EMBL/GenBank/DDBJ whole genome shotgun (WGS) entry which is preliminary data.</text>
</comment>
<evidence type="ECO:0000313" key="1">
    <source>
        <dbReference type="EMBL" id="TDZ32218.1"/>
    </source>
</evidence>
<dbReference type="GO" id="GO:0020037">
    <property type="term" value="F:heme binding"/>
    <property type="evidence" value="ECO:0007669"/>
    <property type="project" value="InterPro"/>
</dbReference>
<name>A0A4R8Q2L6_9PEZI</name>
<dbReference type="GO" id="GO:0005506">
    <property type="term" value="F:iron ion binding"/>
    <property type="evidence" value="ECO:0007669"/>
    <property type="project" value="InterPro"/>
</dbReference>
<dbReference type="SUPFAM" id="SSF48264">
    <property type="entry name" value="Cytochrome P450"/>
    <property type="match status" value="1"/>
</dbReference>
<reference evidence="1 2" key="1">
    <citation type="submission" date="2018-11" db="EMBL/GenBank/DDBJ databases">
        <title>Genome sequence and assembly of Colletotrichum spinosum.</title>
        <authorList>
            <person name="Gan P."/>
            <person name="Shirasu K."/>
        </authorList>
    </citation>
    <scope>NUCLEOTIDE SEQUENCE [LARGE SCALE GENOMIC DNA]</scope>
    <source>
        <strain evidence="1 2">CBS 515.97</strain>
    </source>
</reference>
<dbReference type="AlphaFoldDB" id="A0A4R8Q2L6"/>
<dbReference type="GO" id="GO:0016705">
    <property type="term" value="F:oxidoreductase activity, acting on paired donors, with incorporation or reduction of molecular oxygen"/>
    <property type="evidence" value="ECO:0007669"/>
    <property type="project" value="InterPro"/>
</dbReference>
<accession>A0A4R8Q2L6</accession>
<evidence type="ECO:0000313" key="2">
    <source>
        <dbReference type="Proteomes" id="UP000295083"/>
    </source>
</evidence>
<dbReference type="EMBL" id="QAPG01000084">
    <property type="protein sequence ID" value="TDZ32218.1"/>
    <property type="molecule type" value="Genomic_DNA"/>
</dbReference>
<gene>
    <name evidence="1" type="ORF">C8035_v000769</name>
</gene>